<sequence length="142" mass="14746">MKKFLVPAMIVLATAATVNVHAATPSDNLSRHALGEAKDTRSAWAKSQDMYVEPTLRMTETTVPVAPGQAQQQNLPVEAVPAGSVPPTGTSTTTVYGPNGQPVSQPAQQMPQSAQPAAPGQPVPMQQGTSGAPVQDLSRPQP</sequence>
<reference evidence="3 4" key="1">
    <citation type="submission" date="2019-02" db="EMBL/GenBank/DDBJ databases">
        <title>Genomic Encyclopedia of Type Strains, Phase IV (KMG-IV): sequencing the most valuable type-strain genomes for metagenomic binning, comparative biology and taxonomic classification.</title>
        <authorList>
            <person name="Goeker M."/>
        </authorList>
    </citation>
    <scope>NUCLEOTIDE SEQUENCE [LARGE SCALE GENOMIC DNA]</scope>
    <source>
        <strain evidence="3 4">DSM 23814</strain>
    </source>
</reference>
<accession>A0A4Q7VVG8</accession>
<dbReference type="EMBL" id="SHKO01000001">
    <property type="protein sequence ID" value="RZU00408.1"/>
    <property type="molecule type" value="Genomic_DNA"/>
</dbReference>
<dbReference type="OrthoDB" id="8690402at2"/>
<feature type="region of interest" description="Disordered" evidence="1">
    <location>
        <begin position="78"/>
        <end position="142"/>
    </location>
</feature>
<protein>
    <submittedName>
        <fullName evidence="3">Uncharacterized protein</fullName>
    </submittedName>
</protein>
<feature type="signal peptide" evidence="2">
    <location>
        <begin position="1"/>
        <end position="22"/>
    </location>
</feature>
<evidence type="ECO:0000313" key="4">
    <source>
        <dbReference type="Proteomes" id="UP000293398"/>
    </source>
</evidence>
<feature type="compositionally biased region" description="Low complexity" evidence="1">
    <location>
        <begin position="83"/>
        <end position="128"/>
    </location>
</feature>
<evidence type="ECO:0000256" key="1">
    <source>
        <dbReference type="SAM" id="MobiDB-lite"/>
    </source>
</evidence>
<evidence type="ECO:0000256" key="2">
    <source>
        <dbReference type="SAM" id="SignalP"/>
    </source>
</evidence>
<comment type="caution">
    <text evidence="3">The sequence shown here is derived from an EMBL/GenBank/DDBJ whole genome shotgun (WGS) entry which is preliminary data.</text>
</comment>
<feature type="chain" id="PRO_5020772160" evidence="2">
    <location>
        <begin position="23"/>
        <end position="142"/>
    </location>
</feature>
<keyword evidence="4" id="KW-1185">Reference proteome</keyword>
<dbReference type="Proteomes" id="UP000293398">
    <property type="component" value="Unassembled WGS sequence"/>
</dbReference>
<proteinExistence type="predicted"/>
<dbReference type="RefSeq" id="WP_128394097.1">
    <property type="nucleotide sequence ID" value="NZ_SHKO01000001.1"/>
</dbReference>
<evidence type="ECO:0000313" key="3">
    <source>
        <dbReference type="EMBL" id="RZU00408.1"/>
    </source>
</evidence>
<name>A0A4Q7VVG8_9BURK</name>
<dbReference type="AlphaFoldDB" id="A0A4Q7VVG8"/>
<gene>
    <name evidence="3" type="ORF">EV681_2216</name>
</gene>
<keyword evidence="2" id="KW-0732">Signal</keyword>
<organism evidence="3 4">
    <name type="scientific">Advenella incenata</name>
    <dbReference type="NCBI Taxonomy" id="267800"/>
    <lineage>
        <taxon>Bacteria</taxon>
        <taxon>Pseudomonadati</taxon>
        <taxon>Pseudomonadota</taxon>
        <taxon>Betaproteobacteria</taxon>
        <taxon>Burkholderiales</taxon>
        <taxon>Alcaligenaceae</taxon>
    </lineage>
</organism>